<dbReference type="Proteomes" id="UP000317691">
    <property type="component" value="Unassembled WGS sequence"/>
</dbReference>
<dbReference type="EMBL" id="VBOZ01000009">
    <property type="protein sequence ID" value="TMQ66293.1"/>
    <property type="molecule type" value="Genomic_DNA"/>
</dbReference>
<evidence type="ECO:0000259" key="4">
    <source>
        <dbReference type="Pfam" id="PF25876"/>
    </source>
</evidence>
<organism evidence="5 6">
    <name type="scientific">Eiseniibacteriota bacterium</name>
    <dbReference type="NCBI Taxonomy" id="2212470"/>
    <lineage>
        <taxon>Bacteria</taxon>
        <taxon>Candidatus Eiseniibacteriota</taxon>
    </lineage>
</organism>
<name>A0A538TRP3_UNCEI</name>
<gene>
    <name evidence="5" type="ORF">E6K79_02770</name>
</gene>
<dbReference type="InterPro" id="IPR006143">
    <property type="entry name" value="RND_pump_MFP"/>
</dbReference>
<comment type="caution">
    <text evidence="5">The sequence shown here is derived from an EMBL/GenBank/DDBJ whole genome shotgun (WGS) entry which is preliminary data.</text>
</comment>
<evidence type="ECO:0000256" key="3">
    <source>
        <dbReference type="SAM" id="Phobius"/>
    </source>
</evidence>
<dbReference type="InterPro" id="IPR058624">
    <property type="entry name" value="MdtA-like_HH"/>
</dbReference>
<dbReference type="NCBIfam" id="TIGR01730">
    <property type="entry name" value="RND_mfp"/>
    <property type="match status" value="1"/>
</dbReference>
<evidence type="ECO:0000313" key="5">
    <source>
        <dbReference type="EMBL" id="TMQ66293.1"/>
    </source>
</evidence>
<evidence type="ECO:0000256" key="1">
    <source>
        <dbReference type="ARBA" id="ARBA00009477"/>
    </source>
</evidence>
<dbReference type="Pfam" id="PF25876">
    <property type="entry name" value="HH_MFP_RND"/>
    <property type="match status" value="1"/>
</dbReference>
<feature type="region of interest" description="Disordered" evidence="2">
    <location>
        <begin position="128"/>
        <end position="148"/>
    </location>
</feature>
<sequence>MVESKRSGVPVGVRVVVLTLVIGTITYFVWRSATRTEGYTGGDVTTTGTIDAIHVQLGYKVGGRLASIPVTEGDNVQPGQLVGRMETDDLDVQVQAARATLEGARASLAQARAGLDKAARDLERQRELLSSDATTQQQMDAAKAGADMATAQVRAGDAQVRQAESALAQAELQRSYAELRAPSAGQVSEVIHRPGEMVMVGTPVLALAQVDTVKVRAAVDETRIGAIRIGDGVRVKVYTFDRREFLGEVTEIQPAGDFATRKDWGAERRDIRTFTVIARMPNPEHLLKDGMTAEVTITVSPDVKRMAGARR</sequence>
<comment type="similarity">
    <text evidence="1">Belongs to the membrane fusion protein (MFP) (TC 8.A.1) family.</text>
</comment>
<keyword evidence="3" id="KW-0812">Transmembrane</keyword>
<keyword evidence="3" id="KW-1133">Transmembrane helix</keyword>
<dbReference type="PANTHER" id="PTHR30469">
    <property type="entry name" value="MULTIDRUG RESISTANCE PROTEIN MDTA"/>
    <property type="match status" value="1"/>
</dbReference>
<proteinExistence type="inferred from homology"/>
<dbReference type="GO" id="GO:0015562">
    <property type="term" value="F:efflux transmembrane transporter activity"/>
    <property type="evidence" value="ECO:0007669"/>
    <property type="project" value="TreeGrafter"/>
</dbReference>
<dbReference type="Gene3D" id="2.40.30.170">
    <property type="match status" value="1"/>
</dbReference>
<reference evidence="5 6" key="1">
    <citation type="journal article" date="2019" name="Nat. Microbiol.">
        <title>Mediterranean grassland soil C-N compound turnover is dependent on rainfall and depth, and is mediated by genomically divergent microorganisms.</title>
        <authorList>
            <person name="Diamond S."/>
            <person name="Andeer P.F."/>
            <person name="Li Z."/>
            <person name="Crits-Christoph A."/>
            <person name="Burstein D."/>
            <person name="Anantharaman K."/>
            <person name="Lane K.R."/>
            <person name="Thomas B.C."/>
            <person name="Pan C."/>
            <person name="Northen T.R."/>
            <person name="Banfield J.F."/>
        </authorList>
    </citation>
    <scope>NUCLEOTIDE SEQUENCE [LARGE SCALE GENOMIC DNA]</scope>
    <source>
        <strain evidence="5">WS_9</strain>
    </source>
</reference>
<dbReference type="SUPFAM" id="SSF111369">
    <property type="entry name" value="HlyD-like secretion proteins"/>
    <property type="match status" value="1"/>
</dbReference>
<evidence type="ECO:0000256" key="2">
    <source>
        <dbReference type="SAM" id="MobiDB-lite"/>
    </source>
</evidence>
<feature type="transmembrane region" description="Helical" evidence="3">
    <location>
        <begin position="12"/>
        <end position="30"/>
    </location>
</feature>
<dbReference type="Gene3D" id="1.10.287.470">
    <property type="entry name" value="Helix hairpin bin"/>
    <property type="match status" value="1"/>
</dbReference>
<protein>
    <submittedName>
        <fullName evidence="5">Efflux RND transporter periplasmic adaptor subunit</fullName>
    </submittedName>
</protein>
<feature type="compositionally biased region" description="Low complexity" evidence="2">
    <location>
        <begin position="136"/>
        <end position="148"/>
    </location>
</feature>
<dbReference type="AlphaFoldDB" id="A0A538TRP3"/>
<keyword evidence="3" id="KW-0472">Membrane</keyword>
<dbReference type="GO" id="GO:1990281">
    <property type="term" value="C:efflux pump complex"/>
    <property type="evidence" value="ECO:0007669"/>
    <property type="project" value="TreeGrafter"/>
</dbReference>
<feature type="domain" description="Multidrug resistance protein MdtA-like alpha-helical hairpin" evidence="4">
    <location>
        <begin position="101"/>
        <end position="176"/>
    </location>
</feature>
<evidence type="ECO:0000313" key="6">
    <source>
        <dbReference type="Proteomes" id="UP000317691"/>
    </source>
</evidence>
<accession>A0A538TRP3</accession>